<organism evidence="3 4">
    <name type="scientific">Tsukamurella sputi</name>
    <dbReference type="NCBI Taxonomy" id="2591848"/>
    <lineage>
        <taxon>Bacteria</taxon>
        <taxon>Bacillati</taxon>
        <taxon>Actinomycetota</taxon>
        <taxon>Actinomycetes</taxon>
        <taxon>Mycobacteriales</taxon>
        <taxon>Tsukamurellaceae</taxon>
        <taxon>Tsukamurella</taxon>
    </lineage>
</organism>
<dbReference type="GO" id="GO:0005548">
    <property type="term" value="F:phospholipid transporter activity"/>
    <property type="evidence" value="ECO:0007669"/>
    <property type="project" value="TreeGrafter"/>
</dbReference>
<dbReference type="EMBL" id="VIGV01000003">
    <property type="protein sequence ID" value="TWS24267.1"/>
    <property type="molecule type" value="Genomic_DNA"/>
</dbReference>
<dbReference type="Proteomes" id="UP000319792">
    <property type="component" value="Unassembled WGS sequence"/>
</dbReference>
<dbReference type="Pfam" id="PF02405">
    <property type="entry name" value="MlaE"/>
    <property type="match status" value="1"/>
</dbReference>
<protein>
    <submittedName>
        <fullName evidence="3">ABC transporter permease</fullName>
    </submittedName>
</protein>
<evidence type="ECO:0000313" key="4">
    <source>
        <dbReference type="Proteomes" id="UP000319792"/>
    </source>
</evidence>
<feature type="transmembrane region" description="Helical" evidence="2">
    <location>
        <begin position="171"/>
        <end position="201"/>
    </location>
</feature>
<accession>A0A5C5RMM3</accession>
<sequence>MTINAPAPAPVEPAKPNKGSALDSKPANLVARIGEAVVFVAQSVYLVPVALMKYRGETSRVLKQLAWGRGSVVVDGGVVVMMVILGAASGAAVAIEAYAGLNLIGFGPLTGVIGGLANIREMIPISAGIGFAAQAGCRMTAQIGSMRIAEEIDAVEALGIRSIPYVVSTRLIAGIVVVIPAYMLTLLLSFLTCKLIVVVFHGQALGTYNHYFEQFLSPGDIALSTLKAVVFCAAVTIIHCYYGYFAKGGPEGVGLASGRAVRASLVTVLTLDFILTIIFWGITPEIVFKG</sequence>
<feature type="transmembrane region" description="Helical" evidence="2">
    <location>
        <begin position="263"/>
        <end position="282"/>
    </location>
</feature>
<evidence type="ECO:0000256" key="2">
    <source>
        <dbReference type="SAM" id="Phobius"/>
    </source>
</evidence>
<proteinExistence type="predicted"/>
<dbReference type="GO" id="GO:0043190">
    <property type="term" value="C:ATP-binding cassette (ABC) transporter complex"/>
    <property type="evidence" value="ECO:0007669"/>
    <property type="project" value="InterPro"/>
</dbReference>
<dbReference type="AlphaFoldDB" id="A0A5C5RMM3"/>
<name>A0A5C5RMM3_9ACTN</name>
<evidence type="ECO:0000313" key="3">
    <source>
        <dbReference type="EMBL" id="TWS24267.1"/>
    </source>
</evidence>
<keyword evidence="2" id="KW-1133">Transmembrane helix</keyword>
<feature type="region of interest" description="Disordered" evidence="1">
    <location>
        <begin position="1"/>
        <end position="20"/>
    </location>
</feature>
<dbReference type="PANTHER" id="PTHR30188">
    <property type="entry name" value="ABC TRANSPORTER PERMEASE PROTEIN-RELATED"/>
    <property type="match status" value="1"/>
</dbReference>
<reference evidence="3 4" key="2">
    <citation type="submission" date="2019-08" db="EMBL/GenBank/DDBJ databases">
        <title>Tsukamurella conjunctivitidis sp. nov., Tsukamurella assacharolytica sp. nov. and Tsukamurella sputae sp. nov. isolated from patients with conjunctivitis, bacteraemia (lymphoma) and respiratory infection (sputum) in Hong Kong.</title>
        <authorList>
            <person name="Fok K.M.N."/>
            <person name="Fong J.Y.H."/>
        </authorList>
    </citation>
    <scope>NUCLEOTIDE SEQUENCE [LARGE SCALE GENOMIC DNA]</scope>
    <source>
        <strain evidence="3 4">HKU70</strain>
    </source>
</reference>
<gene>
    <name evidence="3" type="ORF">FK268_11730</name>
</gene>
<dbReference type="RefSeq" id="WP_146434149.1">
    <property type="nucleotide sequence ID" value="NZ_VIGV01000003.1"/>
</dbReference>
<feature type="transmembrane region" description="Helical" evidence="2">
    <location>
        <begin position="72"/>
        <end position="95"/>
    </location>
</feature>
<keyword evidence="2" id="KW-0812">Transmembrane</keyword>
<feature type="transmembrane region" description="Helical" evidence="2">
    <location>
        <begin position="29"/>
        <end position="51"/>
    </location>
</feature>
<feature type="transmembrane region" description="Helical" evidence="2">
    <location>
        <begin position="101"/>
        <end position="119"/>
    </location>
</feature>
<dbReference type="PANTHER" id="PTHR30188:SF13">
    <property type="entry name" value="CONSERVED HYPOTHETICAL INTEGRAL MEMBRANE PROTEIN YRBE3B"/>
    <property type="match status" value="1"/>
</dbReference>
<feature type="transmembrane region" description="Helical" evidence="2">
    <location>
        <begin position="221"/>
        <end position="242"/>
    </location>
</feature>
<keyword evidence="4" id="KW-1185">Reference proteome</keyword>
<dbReference type="InterPro" id="IPR030802">
    <property type="entry name" value="Permease_MalE"/>
</dbReference>
<evidence type="ECO:0000256" key="1">
    <source>
        <dbReference type="SAM" id="MobiDB-lite"/>
    </source>
</evidence>
<dbReference type="OrthoDB" id="3745645at2"/>
<keyword evidence="2" id="KW-0472">Membrane</keyword>
<comment type="caution">
    <text evidence="3">The sequence shown here is derived from an EMBL/GenBank/DDBJ whole genome shotgun (WGS) entry which is preliminary data.</text>
</comment>
<reference evidence="3 4" key="1">
    <citation type="submission" date="2019-06" db="EMBL/GenBank/DDBJ databases">
        <authorList>
            <person name="Teng J.L.L."/>
            <person name="Lee H.H."/>
            <person name="Lau S.K.P."/>
            <person name="Woo P.C.Y."/>
        </authorList>
    </citation>
    <scope>NUCLEOTIDE SEQUENCE [LARGE SCALE GENOMIC DNA]</scope>
    <source>
        <strain evidence="3 4">HKU70</strain>
    </source>
</reference>